<evidence type="ECO:0000259" key="4">
    <source>
        <dbReference type="PROSITE" id="PS50102"/>
    </source>
</evidence>
<dbReference type="AlphaFoldDB" id="A0A0H5R9Q7"/>
<dbReference type="InterPro" id="IPR012677">
    <property type="entry name" value="Nucleotide-bd_a/b_plait_sf"/>
</dbReference>
<feature type="domain" description="RRM" evidence="4">
    <location>
        <begin position="5"/>
        <end position="82"/>
    </location>
</feature>
<evidence type="ECO:0000256" key="2">
    <source>
        <dbReference type="PROSITE-ProRule" id="PRU00176"/>
    </source>
</evidence>
<accession>A0A0H5R9Q7</accession>
<dbReference type="Gene3D" id="3.30.70.330">
    <property type="match status" value="1"/>
</dbReference>
<feature type="region of interest" description="Disordered" evidence="3">
    <location>
        <begin position="141"/>
        <end position="247"/>
    </location>
</feature>
<proteinExistence type="predicted"/>
<feature type="compositionally biased region" description="Basic and acidic residues" evidence="3">
    <location>
        <begin position="141"/>
        <end position="235"/>
    </location>
</feature>
<feature type="compositionally biased region" description="Basic and acidic residues" evidence="3">
    <location>
        <begin position="85"/>
        <end position="94"/>
    </location>
</feature>
<feature type="compositionally biased region" description="Basic and acidic residues" evidence="3">
    <location>
        <begin position="291"/>
        <end position="300"/>
    </location>
</feature>
<sequence length="308" mass="35530">MPPCRVLDVEGLSVDTTEEQLKQFLNCTAVDIPKDRRSGLSMGYGYAYFSTTELAAHALTHHSRKYQLNGNSITLQYSISRHPDRLAAAEDSRATHRPSVPSRSYRNDHEDFPAKGQCIHYPHCKKGDRCDWLHLDADGTDRRFSSRNGNEARHYESRHDDRTRDSRNGDWYRDSKHDNRYRDSSGDDRHRESRNDDRHRDPRPEGRYRESGSDHKYQDRSRNSAGRRERDERPPVSKAIGSRKRCNHHTDCLEKDSCEYEHFGDNKVDVRIAGIAGSGKVSPPATPVSVNRRDDRDRSPRSRIVSVS</sequence>
<protein>
    <recommendedName>
        <fullName evidence="4">RRM domain-containing protein</fullName>
    </recommendedName>
</protein>
<reference evidence="5" key="1">
    <citation type="submission" date="2015-04" db="EMBL/GenBank/DDBJ databases">
        <title>The genome sequence of the plant pathogenic Rhizarian Plasmodiophora brassicae reveals insights in its biotrophic life cycle and the origin of chitin synthesis.</title>
        <authorList>
            <person name="Schwelm A."/>
            <person name="Fogelqvist J."/>
            <person name="Knaust A."/>
            <person name="Julke S."/>
            <person name="Lilja T."/>
            <person name="Dhandapani V."/>
            <person name="Bonilla-Rosso G."/>
            <person name="Karlsson M."/>
            <person name="Shevchenko A."/>
            <person name="Choi S.R."/>
            <person name="Kim H.G."/>
            <person name="Park J.Y."/>
            <person name="Lim Y.P."/>
            <person name="Ludwig-Muller J."/>
            <person name="Dixelius C."/>
        </authorList>
    </citation>
    <scope>NUCLEOTIDE SEQUENCE</scope>
    <source>
        <tissue evidence="5">Potato root galls</tissue>
    </source>
</reference>
<feature type="region of interest" description="Disordered" evidence="3">
    <location>
        <begin position="85"/>
        <end position="108"/>
    </location>
</feature>
<dbReference type="GO" id="GO:0003723">
    <property type="term" value="F:RNA binding"/>
    <property type="evidence" value="ECO:0007669"/>
    <property type="project" value="UniProtKB-UniRule"/>
</dbReference>
<evidence type="ECO:0000256" key="3">
    <source>
        <dbReference type="SAM" id="MobiDB-lite"/>
    </source>
</evidence>
<dbReference type="PANTHER" id="PTHR48027">
    <property type="entry name" value="HETEROGENEOUS NUCLEAR RIBONUCLEOPROTEIN 87F-RELATED"/>
    <property type="match status" value="1"/>
</dbReference>
<keyword evidence="1 2" id="KW-0694">RNA-binding</keyword>
<feature type="region of interest" description="Disordered" evidence="3">
    <location>
        <begin position="275"/>
        <end position="308"/>
    </location>
</feature>
<dbReference type="InterPro" id="IPR000504">
    <property type="entry name" value="RRM_dom"/>
</dbReference>
<dbReference type="InterPro" id="IPR035979">
    <property type="entry name" value="RBD_domain_sf"/>
</dbReference>
<dbReference type="EMBL" id="HACM01009975">
    <property type="protein sequence ID" value="CRZ10417.1"/>
    <property type="molecule type" value="Transcribed_RNA"/>
</dbReference>
<dbReference type="Pfam" id="PF00076">
    <property type="entry name" value="RRM_1"/>
    <property type="match status" value="1"/>
</dbReference>
<dbReference type="InterPro" id="IPR052462">
    <property type="entry name" value="SLIRP/GR-RBP-like"/>
</dbReference>
<dbReference type="SUPFAM" id="SSF54928">
    <property type="entry name" value="RNA-binding domain, RBD"/>
    <property type="match status" value="1"/>
</dbReference>
<dbReference type="SMART" id="SM00360">
    <property type="entry name" value="RRM"/>
    <property type="match status" value="1"/>
</dbReference>
<organism evidence="5">
    <name type="scientific">Spongospora subterranea</name>
    <dbReference type="NCBI Taxonomy" id="70186"/>
    <lineage>
        <taxon>Eukaryota</taxon>
        <taxon>Sar</taxon>
        <taxon>Rhizaria</taxon>
        <taxon>Endomyxa</taxon>
        <taxon>Phytomyxea</taxon>
        <taxon>Plasmodiophorida</taxon>
        <taxon>Plasmodiophoridae</taxon>
        <taxon>Spongospora</taxon>
    </lineage>
</organism>
<evidence type="ECO:0000256" key="1">
    <source>
        <dbReference type="ARBA" id="ARBA00022884"/>
    </source>
</evidence>
<name>A0A0H5R9Q7_9EUKA</name>
<dbReference type="PROSITE" id="PS50102">
    <property type="entry name" value="RRM"/>
    <property type="match status" value="1"/>
</dbReference>
<evidence type="ECO:0000313" key="5">
    <source>
        <dbReference type="EMBL" id="CRZ10417.1"/>
    </source>
</evidence>